<dbReference type="InterPro" id="IPR043135">
    <property type="entry name" value="Fur_C"/>
</dbReference>
<evidence type="ECO:0000256" key="6">
    <source>
        <dbReference type="ARBA" id="ARBA00023163"/>
    </source>
</evidence>
<protein>
    <submittedName>
        <fullName evidence="7">Transcriptional repressor</fullName>
    </submittedName>
</protein>
<name>A0ABY5PKP5_9ACTN</name>
<keyword evidence="3" id="KW-0862">Zinc</keyword>
<evidence type="ECO:0000256" key="4">
    <source>
        <dbReference type="ARBA" id="ARBA00023015"/>
    </source>
</evidence>
<dbReference type="PANTHER" id="PTHR33202">
    <property type="entry name" value="ZINC UPTAKE REGULATION PROTEIN"/>
    <property type="match status" value="1"/>
</dbReference>
<reference evidence="8" key="1">
    <citation type="submission" date="2021-11" db="EMBL/GenBank/DDBJ databases">
        <title>Cultivation dependent microbiological survey of springs from the worlds oldest radium mine currently devoted to the extraction of radon-saturated water.</title>
        <authorList>
            <person name="Kapinusova G."/>
            <person name="Smrhova T."/>
            <person name="Strejcek M."/>
            <person name="Suman J."/>
            <person name="Jani K."/>
            <person name="Pajer P."/>
            <person name="Uhlik O."/>
        </authorList>
    </citation>
    <scope>NUCLEOTIDE SEQUENCE [LARGE SCALE GENOMIC DNA]</scope>
    <source>
        <strain evidence="8">J379</strain>
    </source>
</reference>
<evidence type="ECO:0000256" key="3">
    <source>
        <dbReference type="ARBA" id="ARBA00022833"/>
    </source>
</evidence>
<organism evidence="7 8">
    <name type="scientific">Svornostia abyssi</name>
    <dbReference type="NCBI Taxonomy" id="2898438"/>
    <lineage>
        <taxon>Bacteria</taxon>
        <taxon>Bacillati</taxon>
        <taxon>Actinomycetota</taxon>
        <taxon>Thermoleophilia</taxon>
        <taxon>Solirubrobacterales</taxon>
        <taxon>Baekduiaceae</taxon>
        <taxon>Svornostia</taxon>
    </lineage>
</organism>
<dbReference type="CDD" id="cd07153">
    <property type="entry name" value="Fur_like"/>
    <property type="match status" value="1"/>
</dbReference>
<keyword evidence="6" id="KW-0804">Transcription</keyword>
<dbReference type="InterPro" id="IPR036390">
    <property type="entry name" value="WH_DNA-bd_sf"/>
</dbReference>
<gene>
    <name evidence="7" type="ORF">LRS13_06905</name>
</gene>
<evidence type="ECO:0000313" key="7">
    <source>
        <dbReference type="EMBL" id="UUY05244.1"/>
    </source>
</evidence>
<dbReference type="Gene3D" id="3.30.1490.190">
    <property type="match status" value="1"/>
</dbReference>
<keyword evidence="4" id="KW-0805">Transcription regulation</keyword>
<dbReference type="InterPro" id="IPR002481">
    <property type="entry name" value="FUR"/>
</dbReference>
<dbReference type="Proteomes" id="UP001058860">
    <property type="component" value="Chromosome"/>
</dbReference>
<keyword evidence="8" id="KW-1185">Reference proteome</keyword>
<accession>A0ABY5PKP5</accession>
<keyword evidence="2" id="KW-0678">Repressor</keyword>
<dbReference type="Pfam" id="PF01475">
    <property type="entry name" value="FUR"/>
    <property type="match status" value="1"/>
</dbReference>
<dbReference type="EMBL" id="CP088295">
    <property type="protein sequence ID" value="UUY05244.1"/>
    <property type="molecule type" value="Genomic_DNA"/>
</dbReference>
<evidence type="ECO:0000256" key="2">
    <source>
        <dbReference type="ARBA" id="ARBA00022491"/>
    </source>
</evidence>
<dbReference type="InterPro" id="IPR036388">
    <property type="entry name" value="WH-like_DNA-bd_sf"/>
</dbReference>
<dbReference type="SUPFAM" id="SSF46785">
    <property type="entry name" value="Winged helix' DNA-binding domain"/>
    <property type="match status" value="1"/>
</dbReference>
<evidence type="ECO:0000313" key="8">
    <source>
        <dbReference type="Proteomes" id="UP001058860"/>
    </source>
</evidence>
<dbReference type="RefSeq" id="WP_353865703.1">
    <property type="nucleotide sequence ID" value="NZ_CP088295.1"/>
</dbReference>
<comment type="similarity">
    <text evidence="1">Belongs to the Fur family.</text>
</comment>
<evidence type="ECO:0000256" key="5">
    <source>
        <dbReference type="ARBA" id="ARBA00023125"/>
    </source>
</evidence>
<keyword evidence="5" id="KW-0238">DNA-binding</keyword>
<sequence length="168" mass="17572">MTMPAHTPAAGVHDAAAAANALRARGLRLSSARRLLLQALFSADGPVTAEALAAGLDDRLPPSDLTSVYRNLETLEQLGLVRHRHLGHGAGLYEPTGTPARELVACERCGDLLALAPERLDAVRDAVLEATGFHARFTHLPLVGLCGACAEDVTAPEPPAAPARSPRP</sequence>
<proteinExistence type="inferred from homology"/>
<evidence type="ECO:0000256" key="1">
    <source>
        <dbReference type="ARBA" id="ARBA00007957"/>
    </source>
</evidence>
<dbReference type="Gene3D" id="1.10.10.10">
    <property type="entry name" value="Winged helix-like DNA-binding domain superfamily/Winged helix DNA-binding domain"/>
    <property type="match status" value="1"/>
</dbReference>
<dbReference type="PANTHER" id="PTHR33202:SF7">
    <property type="entry name" value="FERRIC UPTAKE REGULATION PROTEIN"/>
    <property type="match status" value="1"/>
</dbReference>